<protein>
    <recommendedName>
        <fullName evidence="3">ENT domain-containing protein</fullName>
    </recommendedName>
</protein>
<gene>
    <name evidence="4" type="ORF">B4U80_03759</name>
</gene>
<organism evidence="4 5">
    <name type="scientific">Leptotrombidium deliense</name>
    <dbReference type="NCBI Taxonomy" id="299467"/>
    <lineage>
        <taxon>Eukaryota</taxon>
        <taxon>Metazoa</taxon>
        <taxon>Ecdysozoa</taxon>
        <taxon>Arthropoda</taxon>
        <taxon>Chelicerata</taxon>
        <taxon>Arachnida</taxon>
        <taxon>Acari</taxon>
        <taxon>Acariformes</taxon>
        <taxon>Trombidiformes</taxon>
        <taxon>Prostigmata</taxon>
        <taxon>Anystina</taxon>
        <taxon>Parasitengona</taxon>
        <taxon>Trombiculoidea</taxon>
        <taxon>Trombiculidae</taxon>
        <taxon>Leptotrombidium</taxon>
    </lineage>
</organism>
<dbReference type="InterPro" id="IPR033482">
    <property type="entry name" value="EMSY"/>
</dbReference>
<sequence length="433" mass="46949">MILDYDKDECRRMLRRMELEAYSSVVSALRAQGEFNKEKKQELAFYSYSTIFNFCSITIERHQAEIRRAANDEKLNTIAYNLSKEDTYSDWAAEGRRLIPLMPRVVPQNAFTSVASAVANVQAAKNETATQPATRTVVPETSKEVSPVKRKRMESNGNTEISKATVAPTTKTVKSKVNLVQTATPMSSSSPRVVFMTSAASGLRTMTSTVSPVSSIDMKSAKTITTLAAGTSNPITTTAGRIISTKSASFPQQVVVFPGHSGNQKTFTIPIAQSLKLPQGTPTTATLVYQQNTANPTTLKGIPGTFTIQTFKPSQGSKLQTPNLIIMPASKSPLCQVSKPVATIVGSNAKGLTRQLSAKEVKIVSGETSPKPSTSNVIEIQASGPVLQNIIKSRQLNKDIIDLVQKAVITESQDRQVKQDAVLEETTTETTNE</sequence>
<reference evidence="4 5" key="1">
    <citation type="journal article" date="2018" name="Gigascience">
        <title>Genomes of trombidid mites reveal novel predicted allergens and laterally-transferred genes associated with secondary metabolism.</title>
        <authorList>
            <person name="Dong X."/>
            <person name="Chaisiri K."/>
            <person name="Xia D."/>
            <person name="Armstrong S.D."/>
            <person name="Fang Y."/>
            <person name="Donnelly M.J."/>
            <person name="Kadowaki T."/>
            <person name="McGarry J.W."/>
            <person name="Darby A.C."/>
            <person name="Makepeace B.L."/>
        </authorList>
    </citation>
    <scope>NUCLEOTIDE SEQUENCE [LARGE SCALE GENOMIC DNA]</scope>
    <source>
        <strain evidence="4">UoL-UT</strain>
    </source>
</reference>
<keyword evidence="5" id="KW-1185">Reference proteome</keyword>
<comment type="caution">
    <text evidence="4">The sequence shown here is derived from an EMBL/GenBank/DDBJ whole genome shotgun (WGS) entry which is preliminary data.</text>
</comment>
<accession>A0A443S7F9</accession>
<dbReference type="Gene3D" id="1.10.1240.40">
    <property type="entry name" value="ENT domain"/>
    <property type="match status" value="1"/>
</dbReference>
<dbReference type="GO" id="GO:0005654">
    <property type="term" value="C:nucleoplasm"/>
    <property type="evidence" value="ECO:0007669"/>
    <property type="project" value="TreeGrafter"/>
</dbReference>
<dbReference type="AlphaFoldDB" id="A0A443S7F9"/>
<dbReference type="SUPFAM" id="SSF158639">
    <property type="entry name" value="ENT-like"/>
    <property type="match status" value="1"/>
</dbReference>
<dbReference type="GO" id="GO:0006355">
    <property type="term" value="P:regulation of DNA-templated transcription"/>
    <property type="evidence" value="ECO:0007669"/>
    <property type="project" value="InterPro"/>
</dbReference>
<comment type="subcellular location">
    <subcellularLocation>
        <location evidence="1">Nucleus</location>
    </subcellularLocation>
</comment>
<evidence type="ECO:0000259" key="3">
    <source>
        <dbReference type="PROSITE" id="PS51138"/>
    </source>
</evidence>
<proteinExistence type="predicted"/>
<dbReference type="InterPro" id="IPR036142">
    <property type="entry name" value="ENT_dom-like_sf"/>
</dbReference>
<dbReference type="Pfam" id="PF03735">
    <property type="entry name" value="ENT"/>
    <property type="match status" value="1"/>
</dbReference>
<dbReference type="SMART" id="SM01191">
    <property type="entry name" value="ENT"/>
    <property type="match status" value="1"/>
</dbReference>
<name>A0A443S7F9_9ACAR</name>
<evidence type="ECO:0000313" key="5">
    <source>
        <dbReference type="Proteomes" id="UP000288716"/>
    </source>
</evidence>
<feature type="domain" description="ENT" evidence="3">
    <location>
        <begin position="10"/>
        <end position="99"/>
    </location>
</feature>
<dbReference type="STRING" id="299467.A0A443S7F9"/>
<dbReference type="Proteomes" id="UP000288716">
    <property type="component" value="Unassembled WGS sequence"/>
</dbReference>
<dbReference type="PANTHER" id="PTHR16500">
    <property type="entry name" value="BRCA2-INTERACTING TRANSCRIPTIONAL REPRESSOR EMSY"/>
    <property type="match status" value="1"/>
</dbReference>
<dbReference type="PROSITE" id="PS51138">
    <property type="entry name" value="ENT"/>
    <property type="match status" value="1"/>
</dbReference>
<keyword evidence="2" id="KW-0539">Nucleus</keyword>
<evidence type="ECO:0000256" key="1">
    <source>
        <dbReference type="ARBA" id="ARBA00004123"/>
    </source>
</evidence>
<dbReference type="InterPro" id="IPR005491">
    <property type="entry name" value="ENT_dom"/>
</dbReference>
<dbReference type="OrthoDB" id="10035579at2759"/>
<dbReference type="PANTHER" id="PTHR16500:SF3">
    <property type="entry name" value="BRCA2-INTERACTING TRANSCRIPTIONAL REPRESSOR EMSY"/>
    <property type="match status" value="1"/>
</dbReference>
<dbReference type="EMBL" id="NCKV01006377">
    <property type="protein sequence ID" value="RWS23479.1"/>
    <property type="molecule type" value="Genomic_DNA"/>
</dbReference>
<dbReference type="VEuPathDB" id="VectorBase:LDEU008561"/>
<evidence type="ECO:0000256" key="2">
    <source>
        <dbReference type="ARBA" id="ARBA00023242"/>
    </source>
</evidence>
<evidence type="ECO:0000313" key="4">
    <source>
        <dbReference type="EMBL" id="RWS23479.1"/>
    </source>
</evidence>